<evidence type="ECO:0000313" key="2">
    <source>
        <dbReference type="EMBL" id="TPP58341.1"/>
    </source>
</evidence>
<sequence length="66" mass="8093">MADRRAVITLYKELMRYAGQLKLSDRDYVRKYIRQVFERNRTLTDPEALRFFYNKGLEVLKLRHLL</sequence>
<organism evidence="2 3">
    <name type="scientific">Fasciola gigantica</name>
    <name type="common">Giant liver fluke</name>
    <dbReference type="NCBI Taxonomy" id="46835"/>
    <lineage>
        <taxon>Eukaryota</taxon>
        <taxon>Metazoa</taxon>
        <taxon>Spiralia</taxon>
        <taxon>Lophotrochozoa</taxon>
        <taxon>Platyhelminthes</taxon>
        <taxon>Trematoda</taxon>
        <taxon>Digenea</taxon>
        <taxon>Plagiorchiida</taxon>
        <taxon>Echinostomata</taxon>
        <taxon>Echinostomatoidea</taxon>
        <taxon>Fasciolidae</taxon>
        <taxon>Fasciola</taxon>
    </lineage>
</organism>
<protein>
    <recommendedName>
        <fullName evidence="1">Complex 1 LYR protein domain-containing protein</fullName>
    </recommendedName>
</protein>
<dbReference type="EMBL" id="SUNJ01012098">
    <property type="protein sequence ID" value="TPP58341.1"/>
    <property type="molecule type" value="Genomic_DNA"/>
</dbReference>
<accession>A0A504YCP1</accession>
<proteinExistence type="predicted"/>
<gene>
    <name evidence="2" type="ORF">FGIG_06560</name>
</gene>
<reference evidence="2 3" key="1">
    <citation type="submission" date="2019-04" db="EMBL/GenBank/DDBJ databases">
        <title>Annotation for the trematode Fasciola gigantica.</title>
        <authorList>
            <person name="Choi Y.-J."/>
        </authorList>
    </citation>
    <scope>NUCLEOTIDE SEQUENCE [LARGE SCALE GENOMIC DNA]</scope>
    <source>
        <strain evidence="2">Uganda_cow_1</strain>
    </source>
</reference>
<name>A0A504YCP1_FASGI</name>
<dbReference type="InterPro" id="IPR008011">
    <property type="entry name" value="Complex1_LYR_dom"/>
</dbReference>
<dbReference type="STRING" id="46835.A0A504YCP1"/>
<dbReference type="OrthoDB" id="277888at2759"/>
<evidence type="ECO:0000313" key="3">
    <source>
        <dbReference type="Proteomes" id="UP000316759"/>
    </source>
</evidence>
<dbReference type="Pfam" id="PF05347">
    <property type="entry name" value="Complex1_LYR"/>
    <property type="match status" value="1"/>
</dbReference>
<dbReference type="Proteomes" id="UP000316759">
    <property type="component" value="Unassembled WGS sequence"/>
</dbReference>
<comment type="caution">
    <text evidence="2">The sequence shown here is derived from an EMBL/GenBank/DDBJ whole genome shotgun (WGS) entry which is preliminary data.</text>
</comment>
<feature type="domain" description="Complex 1 LYR protein" evidence="1">
    <location>
        <begin position="5"/>
        <end position="61"/>
    </location>
</feature>
<keyword evidence="3" id="KW-1185">Reference proteome</keyword>
<evidence type="ECO:0000259" key="1">
    <source>
        <dbReference type="Pfam" id="PF05347"/>
    </source>
</evidence>
<dbReference type="AlphaFoldDB" id="A0A504YCP1"/>